<evidence type="ECO:0000313" key="2">
    <source>
        <dbReference type="Proteomes" id="UP001162483"/>
    </source>
</evidence>
<dbReference type="EMBL" id="CATNWA010020806">
    <property type="protein sequence ID" value="CAI9619979.1"/>
    <property type="molecule type" value="Genomic_DNA"/>
</dbReference>
<name>A0ABN9HDU7_9NEOB</name>
<comment type="caution">
    <text evidence="1">The sequence shown here is derived from an EMBL/GenBank/DDBJ whole genome shotgun (WGS) entry which is preliminary data.</text>
</comment>
<accession>A0ABN9HDU7</accession>
<dbReference type="Proteomes" id="UP001162483">
    <property type="component" value="Unassembled WGS sequence"/>
</dbReference>
<gene>
    <name evidence="1" type="ORF">SPARVUS_LOCUS15920409</name>
</gene>
<protein>
    <submittedName>
        <fullName evidence="1">Uncharacterized protein</fullName>
    </submittedName>
</protein>
<proteinExistence type="predicted"/>
<keyword evidence="2" id="KW-1185">Reference proteome</keyword>
<evidence type="ECO:0000313" key="1">
    <source>
        <dbReference type="EMBL" id="CAI9619979.1"/>
    </source>
</evidence>
<reference evidence="1" key="1">
    <citation type="submission" date="2023-05" db="EMBL/GenBank/DDBJ databases">
        <authorList>
            <person name="Stuckert A."/>
        </authorList>
    </citation>
    <scope>NUCLEOTIDE SEQUENCE</scope>
</reference>
<feature type="non-terminal residue" evidence="1">
    <location>
        <position position="1"/>
    </location>
</feature>
<sequence>PFPPISFSLSDTPLQLPLILFHQYSNQFQSTFSYNFLFYPPQYDTTPPSCRHFPLC</sequence>
<organism evidence="1 2">
    <name type="scientific">Staurois parvus</name>
    <dbReference type="NCBI Taxonomy" id="386267"/>
    <lineage>
        <taxon>Eukaryota</taxon>
        <taxon>Metazoa</taxon>
        <taxon>Chordata</taxon>
        <taxon>Craniata</taxon>
        <taxon>Vertebrata</taxon>
        <taxon>Euteleostomi</taxon>
        <taxon>Amphibia</taxon>
        <taxon>Batrachia</taxon>
        <taxon>Anura</taxon>
        <taxon>Neobatrachia</taxon>
        <taxon>Ranoidea</taxon>
        <taxon>Ranidae</taxon>
        <taxon>Staurois</taxon>
    </lineage>
</organism>